<proteinExistence type="predicted"/>
<accession>A0ACB7ZX87</accession>
<comment type="caution">
    <text evidence="1">The sequence shown here is derived from an EMBL/GenBank/DDBJ whole genome shotgun (WGS) entry which is preliminary data.</text>
</comment>
<reference evidence="1" key="1">
    <citation type="journal article" date="2021" name="New Phytol.">
        <title>Evolutionary innovations through gain and loss of genes in the ectomycorrhizal Boletales.</title>
        <authorList>
            <person name="Wu G."/>
            <person name="Miyauchi S."/>
            <person name="Morin E."/>
            <person name="Kuo A."/>
            <person name="Drula E."/>
            <person name="Varga T."/>
            <person name="Kohler A."/>
            <person name="Feng B."/>
            <person name="Cao Y."/>
            <person name="Lipzen A."/>
            <person name="Daum C."/>
            <person name="Hundley H."/>
            <person name="Pangilinan J."/>
            <person name="Johnson J."/>
            <person name="Barry K."/>
            <person name="LaButti K."/>
            <person name="Ng V."/>
            <person name="Ahrendt S."/>
            <person name="Min B."/>
            <person name="Choi I.G."/>
            <person name="Park H."/>
            <person name="Plett J.M."/>
            <person name="Magnuson J."/>
            <person name="Spatafora J.W."/>
            <person name="Nagy L.G."/>
            <person name="Henrissat B."/>
            <person name="Grigoriev I.V."/>
            <person name="Yang Z.L."/>
            <person name="Xu J."/>
            <person name="Martin F.M."/>
        </authorList>
    </citation>
    <scope>NUCLEOTIDE SEQUENCE</scope>
    <source>
        <strain evidence="1">ATCC 28755</strain>
    </source>
</reference>
<evidence type="ECO:0000313" key="2">
    <source>
        <dbReference type="Proteomes" id="UP000790377"/>
    </source>
</evidence>
<evidence type="ECO:0000313" key="1">
    <source>
        <dbReference type="EMBL" id="KAH7904963.1"/>
    </source>
</evidence>
<gene>
    <name evidence="1" type="ORF">BJ138DRAFT_844792</name>
</gene>
<name>A0ACB7ZX87_9AGAM</name>
<sequence>MLFNRLLATVLLASAAYARDYKVTVDSEAGLKNYFGTLPTTAACGVCTTLHAGEPTWLKFSTGDKKKWELRFYKSSGCSDAHHLSECFFWFEFLPVEIAVFFLIRRHVLICVASLALQHRSWRDRKPSTLAIRNIQNLNLHIRTRCVYQDSDPCVVRPSLCMNIKQ</sequence>
<organism evidence="1 2">
    <name type="scientific">Hygrophoropsis aurantiaca</name>
    <dbReference type="NCBI Taxonomy" id="72124"/>
    <lineage>
        <taxon>Eukaryota</taxon>
        <taxon>Fungi</taxon>
        <taxon>Dikarya</taxon>
        <taxon>Basidiomycota</taxon>
        <taxon>Agaricomycotina</taxon>
        <taxon>Agaricomycetes</taxon>
        <taxon>Agaricomycetidae</taxon>
        <taxon>Boletales</taxon>
        <taxon>Coniophorineae</taxon>
        <taxon>Hygrophoropsidaceae</taxon>
        <taxon>Hygrophoropsis</taxon>
    </lineage>
</organism>
<dbReference type="Proteomes" id="UP000790377">
    <property type="component" value="Unassembled WGS sequence"/>
</dbReference>
<dbReference type="EMBL" id="MU268312">
    <property type="protein sequence ID" value="KAH7904963.1"/>
    <property type="molecule type" value="Genomic_DNA"/>
</dbReference>
<protein>
    <submittedName>
        <fullName evidence="1">Uncharacterized protein</fullName>
    </submittedName>
</protein>
<keyword evidence="2" id="KW-1185">Reference proteome</keyword>